<comment type="caution">
    <text evidence="3">The sequence shown here is derived from an EMBL/GenBank/DDBJ whole genome shotgun (WGS) entry which is preliminary data.</text>
</comment>
<accession>A0A1F6FHF7</accession>
<proteinExistence type="predicted"/>
<feature type="transmembrane region" description="Helical" evidence="2">
    <location>
        <begin position="20"/>
        <end position="41"/>
    </location>
</feature>
<organism evidence="3 4">
    <name type="scientific">Candidatus Kaiserbacteria bacterium RIFCSPLOWO2_12_FULL_45_26</name>
    <dbReference type="NCBI Taxonomy" id="1798525"/>
    <lineage>
        <taxon>Bacteria</taxon>
        <taxon>Candidatus Kaiseribacteriota</taxon>
    </lineage>
</organism>
<keyword evidence="2" id="KW-0812">Transmembrane</keyword>
<dbReference type="Gene3D" id="2.40.260.10">
    <property type="entry name" value="Sortase"/>
    <property type="match status" value="1"/>
</dbReference>
<dbReference type="Pfam" id="PF04203">
    <property type="entry name" value="Sortase"/>
    <property type="match status" value="1"/>
</dbReference>
<gene>
    <name evidence="3" type="ORF">A3G90_04565</name>
</gene>
<dbReference type="EMBL" id="MFMM01000001">
    <property type="protein sequence ID" value="OGG85297.1"/>
    <property type="molecule type" value="Genomic_DNA"/>
</dbReference>
<keyword evidence="1" id="KW-0378">Hydrolase</keyword>
<dbReference type="STRING" id="1798525.A3G90_04565"/>
<dbReference type="InterPro" id="IPR023365">
    <property type="entry name" value="Sortase_dom-sf"/>
</dbReference>
<protein>
    <recommendedName>
        <fullName evidence="5">Sortase</fullName>
    </recommendedName>
</protein>
<evidence type="ECO:0000313" key="3">
    <source>
        <dbReference type="EMBL" id="OGG85297.1"/>
    </source>
</evidence>
<name>A0A1F6FHF7_9BACT</name>
<reference evidence="3 4" key="1">
    <citation type="journal article" date="2016" name="Nat. Commun.">
        <title>Thousands of microbial genomes shed light on interconnected biogeochemical processes in an aquifer system.</title>
        <authorList>
            <person name="Anantharaman K."/>
            <person name="Brown C.T."/>
            <person name="Hug L.A."/>
            <person name="Sharon I."/>
            <person name="Castelle C.J."/>
            <person name="Probst A.J."/>
            <person name="Thomas B.C."/>
            <person name="Singh A."/>
            <person name="Wilkins M.J."/>
            <person name="Karaoz U."/>
            <person name="Brodie E.L."/>
            <person name="Williams K.H."/>
            <person name="Hubbard S.S."/>
            <person name="Banfield J.F."/>
        </authorList>
    </citation>
    <scope>NUCLEOTIDE SEQUENCE [LARGE SCALE GENOMIC DNA]</scope>
</reference>
<sequence length="230" mass="25170">MEVRSWSQLVDAILLRKVSFLVAFFVVFLLSYALLAALDFLPELVTEESKAEETEVTTPITVTAVPLASLSTSTEVSSVEEYLAPVYPLSITIEPLGKTISVLNPTSRKVADLDAALLEGVVRHPDSATLEQNGTVFILGHSSYLPVVRNKNFQALNGIQDLKWGDTITISSTDGDYIYRVDKVYRAKAGDVVVPIAGPEQRLYLATCNSFGSQDDRYIVEADLIEVIPS</sequence>
<evidence type="ECO:0000256" key="2">
    <source>
        <dbReference type="SAM" id="Phobius"/>
    </source>
</evidence>
<dbReference type="GO" id="GO:0016787">
    <property type="term" value="F:hydrolase activity"/>
    <property type="evidence" value="ECO:0007669"/>
    <property type="project" value="UniProtKB-KW"/>
</dbReference>
<evidence type="ECO:0000256" key="1">
    <source>
        <dbReference type="ARBA" id="ARBA00022801"/>
    </source>
</evidence>
<dbReference type="SUPFAM" id="SSF63817">
    <property type="entry name" value="Sortase"/>
    <property type="match status" value="1"/>
</dbReference>
<dbReference type="Proteomes" id="UP000177325">
    <property type="component" value="Unassembled WGS sequence"/>
</dbReference>
<dbReference type="InterPro" id="IPR005754">
    <property type="entry name" value="Sortase"/>
</dbReference>
<evidence type="ECO:0008006" key="5">
    <source>
        <dbReference type="Google" id="ProtNLM"/>
    </source>
</evidence>
<evidence type="ECO:0000313" key="4">
    <source>
        <dbReference type="Proteomes" id="UP000177325"/>
    </source>
</evidence>
<keyword evidence="2" id="KW-0472">Membrane</keyword>
<keyword evidence="2" id="KW-1133">Transmembrane helix</keyword>
<dbReference type="AlphaFoldDB" id="A0A1F6FHF7"/>